<dbReference type="Gene3D" id="1.10.10.60">
    <property type="entry name" value="Homeodomain-like"/>
    <property type="match status" value="1"/>
</dbReference>
<keyword evidence="4" id="KW-1185">Reference proteome</keyword>
<dbReference type="SUPFAM" id="SSF46689">
    <property type="entry name" value="Homeodomain-like"/>
    <property type="match status" value="1"/>
</dbReference>
<feature type="region of interest" description="Disordered" evidence="1">
    <location>
        <begin position="1"/>
        <end position="148"/>
    </location>
</feature>
<feature type="region of interest" description="Disordered" evidence="1">
    <location>
        <begin position="168"/>
        <end position="296"/>
    </location>
</feature>
<dbReference type="STRING" id="1076935.U4LNX4"/>
<dbReference type="PANTHER" id="PTHR22929:SF0">
    <property type="entry name" value="TRANSCRIPTION FACTOR TFIIIB COMPONENT B'' HOMOLOG"/>
    <property type="match status" value="1"/>
</dbReference>
<protein>
    <submittedName>
        <fullName evidence="3">Similar to Transcription factor TFIIIB component B&amp;apos acc. no. O94481</fullName>
    </submittedName>
</protein>
<feature type="compositionally biased region" description="Low complexity" evidence="1">
    <location>
        <begin position="227"/>
        <end position="238"/>
    </location>
</feature>
<feature type="compositionally biased region" description="Basic residues" evidence="1">
    <location>
        <begin position="1"/>
        <end position="18"/>
    </location>
</feature>
<feature type="compositionally biased region" description="Pro residues" evidence="1">
    <location>
        <begin position="56"/>
        <end position="67"/>
    </location>
</feature>
<feature type="compositionally biased region" description="Basic residues" evidence="1">
    <location>
        <begin position="207"/>
        <end position="222"/>
    </location>
</feature>
<feature type="compositionally biased region" description="Low complexity" evidence="1">
    <location>
        <begin position="19"/>
        <end position="55"/>
    </location>
</feature>
<dbReference type="eggNOG" id="KOG2009">
    <property type="taxonomic scope" value="Eukaryota"/>
</dbReference>
<feature type="domain" description="Myb-like" evidence="2">
    <location>
        <begin position="423"/>
        <end position="471"/>
    </location>
</feature>
<dbReference type="AlphaFoldDB" id="U4LNX4"/>
<dbReference type="GO" id="GO:0070898">
    <property type="term" value="P:RNA polymerase III preinitiation complex assembly"/>
    <property type="evidence" value="ECO:0007669"/>
    <property type="project" value="TreeGrafter"/>
</dbReference>
<dbReference type="PANTHER" id="PTHR22929">
    <property type="entry name" value="RNA POLYMERASE III TRANSCRIPTION INITIATION FACTOR B"/>
    <property type="match status" value="1"/>
</dbReference>
<sequence length="592" mass="64492">MLVNKSKSKFAPKAKPRARNAASTTATPDTTSVDSAAATPIDATPAADTPAEAIPAPAPEPTLPTPQPSQFAAQAAQAAQPTPIATPVPQPESEDEIPLPAPRANAPPAFVDEDEIAIPTTGSYAPPALVDEDEIPIPMPTAGTEEEDEGVIAIPTGRSEAAIVSKPVAKPTAAAPVVIEEEGAAEESAAGEEGTATEGQDTETGKKAKAPKKPRAPRKPRAKKGEAAPPEGQAAATEATEDETTEAPKEKKPRKLRKPREPKPLDPDAPPVKRGRKRAVTPEDAETRTIDDNAVKMKDLVKDPGIGRTSKRGKQLASLDWNEVVKRQRAYKAELAARRAAGEKEDMKNTDERLSRLAEEASANRVAMAPQMRIVDGVITLDQESLRVDRHQRDAVDEEAMEVVEEDVHTRLVNSGTHSKKEKGDRWPAAETERFYEALSMFGTDFGIISKMFPGRSRRMVKNKFNCEERKNGPRVTQALKTRVRADLNEYSQIAGLEFPDPAILEEELQKLRDEHEEEGKLHLNLQAEAEKERQELANAAMREAEAGIGATGPKKKKARNAKDQKSGEVVLSMSIEEYERERLRRMEEEED</sequence>
<feature type="compositionally biased region" description="Low complexity" evidence="1">
    <location>
        <begin position="68"/>
        <end position="83"/>
    </location>
</feature>
<dbReference type="OMA" id="EDQHAKE"/>
<evidence type="ECO:0000259" key="2">
    <source>
        <dbReference type="SMART" id="SM00717"/>
    </source>
</evidence>
<proteinExistence type="predicted"/>
<dbReference type="CDD" id="cd00167">
    <property type="entry name" value="SANT"/>
    <property type="match status" value="1"/>
</dbReference>
<organism evidence="3 4">
    <name type="scientific">Pyronema omphalodes (strain CBS 100304)</name>
    <name type="common">Pyronema confluens</name>
    <dbReference type="NCBI Taxonomy" id="1076935"/>
    <lineage>
        <taxon>Eukaryota</taxon>
        <taxon>Fungi</taxon>
        <taxon>Dikarya</taxon>
        <taxon>Ascomycota</taxon>
        <taxon>Pezizomycotina</taxon>
        <taxon>Pezizomycetes</taxon>
        <taxon>Pezizales</taxon>
        <taxon>Pyronemataceae</taxon>
        <taxon>Pyronema</taxon>
    </lineage>
</organism>
<dbReference type="InterPro" id="IPR009057">
    <property type="entry name" value="Homeodomain-like_sf"/>
</dbReference>
<dbReference type="InterPro" id="IPR001005">
    <property type="entry name" value="SANT/Myb"/>
</dbReference>
<dbReference type="EMBL" id="HF936162">
    <property type="protein sequence ID" value="CCX33653.1"/>
    <property type="molecule type" value="Genomic_DNA"/>
</dbReference>
<dbReference type="OrthoDB" id="272624at2759"/>
<dbReference type="GO" id="GO:0000126">
    <property type="term" value="C:transcription factor TFIIIB complex"/>
    <property type="evidence" value="ECO:0007669"/>
    <property type="project" value="TreeGrafter"/>
</dbReference>
<dbReference type="Pfam" id="PF15963">
    <property type="entry name" value="Myb_DNA-bind_7"/>
    <property type="match status" value="1"/>
</dbReference>
<reference evidence="3 4" key="1">
    <citation type="journal article" date="2013" name="PLoS Genet.">
        <title>The genome and development-dependent transcriptomes of Pyronema confluens: a window into fungal evolution.</title>
        <authorList>
            <person name="Traeger S."/>
            <person name="Altegoer F."/>
            <person name="Freitag M."/>
            <person name="Gabaldon T."/>
            <person name="Kempken F."/>
            <person name="Kumar A."/>
            <person name="Marcet-Houben M."/>
            <person name="Poggeler S."/>
            <person name="Stajich J.E."/>
            <person name="Nowrousian M."/>
        </authorList>
    </citation>
    <scope>NUCLEOTIDE SEQUENCE [LARGE SCALE GENOMIC DNA]</scope>
    <source>
        <strain evidence="4">CBS 100304</strain>
        <tissue evidence="3">Vegetative mycelium</tissue>
    </source>
</reference>
<gene>
    <name evidence="3" type="ORF">PCON_01591</name>
</gene>
<evidence type="ECO:0000313" key="4">
    <source>
        <dbReference type="Proteomes" id="UP000018144"/>
    </source>
</evidence>
<name>U4LNX4_PYROM</name>
<accession>U4LNX4</accession>
<feature type="compositionally biased region" description="Low complexity" evidence="1">
    <location>
        <begin position="168"/>
        <end position="178"/>
    </location>
</feature>
<dbReference type="Proteomes" id="UP000018144">
    <property type="component" value="Unassembled WGS sequence"/>
</dbReference>
<evidence type="ECO:0000256" key="1">
    <source>
        <dbReference type="SAM" id="MobiDB-lite"/>
    </source>
</evidence>
<feature type="region of interest" description="Disordered" evidence="1">
    <location>
        <begin position="545"/>
        <end position="569"/>
    </location>
</feature>
<evidence type="ECO:0000313" key="3">
    <source>
        <dbReference type="EMBL" id="CCX33653.1"/>
    </source>
</evidence>
<dbReference type="SMART" id="SM00717">
    <property type="entry name" value="SANT"/>
    <property type="match status" value="1"/>
</dbReference>
<dbReference type="GO" id="GO:0001156">
    <property type="term" value="F:TFIIIC-class transcription factor complex binding"/>
    <property type="evidence" value="ECO:0007669"/>
    <property type="project" value="TreeGrafter"/>
</dbReference>
<feature type="compositionally biased region" description="Basic and acidic residues" evidence="1">
    <location>
        <begin position="285"/>
        <end position="296"/>
    </location>
</feature>
<feature type="compositionally biased region" description="Low complexity" evidence="1">
    <location>
        <begin position="186"/>
        <end position="199"/>
    </location>
</feature>
<dbReference type="InterPro" id="IPR039467">
    <property type="entry name" value="TFIIIB_B''_Myb"/>
</dbReference>